<protein>
    <submittedName>
        <fullName evidence="2">Uncharacterized protein</fullName>
    </submittedName>
</protein>
<keyword evidence="3" id="KW-1185">Reference proteome</keyword>
<gene>
    <name evidence="2" type="ORF">C2845_PM01G47340</name>
</gene>
<name>A0A3L6TFZ2_PANMI</name>
<accession>A0A3L6TFZ2</accession>
<feature type="compositionally biased region" description="Gly residues" evidence="1">
    <location>
        <begin position="159"/>
        <end position="170"/>
    </location>
</feature>
<dbReference type="EMBL" id="PQIB02000001">
    <property type="protein sequence ID" value="RLN39269.1"/>
    <property type="molecule type" value="Genomic_DNA"/>
</dbReference>
<dbReference type="AlphaFoldDB" id="A0A3L6TFZ2"/>
<organism evidence="2 3">
    <name type="scientific">Panicum miliaceum</name>
    <name type="common">Proso millet</name>
    <name type="synonym">Broomcorn millet</name>
    <dbReference type="NCBI Taxonomy" id="4540"/>
    <lineage>
        <taxon>Eukaryota</taxon>
        <taxon>Viridiplantae</taxon>
        <taxon>Streptophyta</taxon>
        <taxon>Embryophyta</taxon>
        <taxon>Tracheophyta</taxon>
        <taxon>Spermatophyta</taxon>
        <taxon>Magnoliopsida</taxon>
        <taxon>Liliopsida</taxon>
        <taxon>Poales</taxon>
        <taxon>Poaceae</taxon>
        <taxon>PACMAD clade</taxon>
        <taxon>Panicoideae</taxon>
        <taxon>Panicodae</taxon>
        <taxon>Paniceae</taxon>
        <taxon>Panicinae</taxon>
        <taxon>Panicum</taxon>
        <taxon>Panicum sect. Panicum</taxon>
    </lineage>
</organism>
<evidence type="ECO:0000313" key="2">
    <source>
        <dbReference type="EMBL" id="RLN39269.1"/>
    </source>
</evidence>
<evidence type="ECO:0000256" key="1">
    <source>
        <dbReference type="SAM" id="MobiDB-lite"/>
    </source>
</evidence>
<reference evidence="3" key="1">
    <citation type="journal article" date="2019" name="Nat. Commun.">
        <title>The genome of broomcorn millet.</title>
        <authorList>
            <person name="Zou C."/>
            <person name="Miki D."/>
            <person name="Li D."/>
            <person name="Tang Q."/>
            <person name="Xiao L."/>
            <person name="Rajput S."/>
            <person name="Deng P."/>
            <person name="Jia W."/>
            <person name="Huang R."/>
            <person name="Zhang M."/>
            <person name="Sun Y."/>
            <person name="Hu J."/>
            <person name="Fu X."/>
            <person name="Schnable P.S."/>
            <person name="Li F."/>
            <person name="Zhang H."/>
            <person name="Feng B."/>
            <person name="Zhu X."/>
            <person name="Liu R."/>
            <person name="Schnable J.C."/>
            <person name="Zhu J.-K."/>
            <person name="Zhang H."/>
        </authorList>
    </citation>
    <scope>NUCLEOTIDE SEQUENCE [LARGE SCALE GENOMIC DNA]</scope>
</reference>
<sequence>MATYTSAPAPLPRLPPMRHRPRFESKIVSLFSFFLPIRAPPQPHAPPVGSPTPLPRAERRCPTPLPCRPLLPRALSTLAAAATRTRRGSPSRTALQLPRRPWMPAAASLAAPLAGCRCPMRRPRLPSPAASPARHGPSREGESTNGAPDRIKEREGEGESTGGPRRGWGGRQIVPGWHCPEERQRWRRGAVGAAADADVARISSRGVAPYSSAATWRSHPDVGRSSAIQRQCSPISMEQGGATKCGDRRGPLHRSPTASP</sequence>
<dbReference type="Proteomes" id="UP000275267">
    <property type="component" value="Unassembled WGS sequence"/>
</dbReference>
<feature type="region of interest" description="Disordered" evidence="1">
    <location>
        <begin position="122"/>
        <end position="175"/>
    </location>
</feature>
<proteinExistence type="predicted"/>
<comment type="caution">
    <text evidence="2">The sequence shown here is derived from an EMBL/GenBank/DDBJ whole genome shotgun (WGS) entry which is preliminary data.</text>
</comment>
<feature type="region of interest" description="Disordered" evidence="1">
    <location>
        <begin position="233"/>
        <end position="260"/>
    </location>
</feature>
<evidence type="ECO:0000313" key="3">
    <source>
        <dbReference type="Proteomes" id="UP000275267"/>
    </source>
</evidence>